<keyword evidence="2" id="KW-0813">Transport</keyword>
<dbReference type="SUPFAM" id="SSF52540">
    <property type="entry name" value="P-loop containing nucleoside triphosphate hydrolases"/>
    <property type="match status" value="1"/>
</dbReference>
<keyword evidence="4 7" id="KW-0067">ATP-binding</keyword>
<dbReference type="GO" id="GO:0015658">
    <property type="term" value="F:branched-chain amino acid transmembrane transporter activity"/>
    <property type="evidence" value="ECO:0007669"/>
    <property type="project" value="TreeGrafter"/>
</dbReference>
<accession>A0A523QI62</accession>
<reference evidence="7 8" key="1">
    <citation type="submission" date="2019-03" db="EMBL/GenBank/DDBJ databases">
        <title>Metabolic potential of uncultured bacteria and archaea associated with petroleum seepage in deep-sea sediments.</title>
        <authorList>
            <person name="Dong X."/>
            <person name="Hubert C."/>
        </authorList>
    </citation>
    <scope>NUCLEOTIDE SEQUENCE [LARGE SCALE GENOMIC DNA]</scope>
    <source>
        <strain evidence="7">E44_bin92</strain>
    </source>
</reference>
<gene>
    <name evidence="7" type="ORF">E3J95_04895</name>
</gene>
<dbReference type="InterPro" id="IPR027417">
    <property type="entry name" value="P-loop_NTPase"/>
</dbReference>
<dbReference type="Gene3D" id="3.40.50.300">
    <property type="entry name" value="P-loop containing nucleotide triphosphate hydrolases"/>
    <property type="match status" value="1"/>
</dbReference>
<evidence type="ECO:0000256" key="3">
    <source>
        <dbReference type="ARBA" id="ARBA00022741"/>
    </source>
</evidence>
<keyword evidence="3" id="KW-0547">Nucleotide-binding</keyword>
<dbReference type="InterPro" id="IPR003593">
    <property type="entry name" value="AAA+_ATPase"/>
</dbReference>
<evidence type="ECO:0000256" key="1">
    <source>
        <dbReference type="ARBA" id="ARBA00005417"/>
    </source>
</evidence>
<dbReference type="InterPro" id="IPR017871">
    <property type="entry name" value="ABC_transporter-like_CS"/>
</dbReference>
<dbReference type="PROSITE" id="PS00211">
    <property type="entry name" value="ABC_TRANSPORTER_1"/>
    <property type="match status" value="1"/>
</dbReference>
<evidence type="ECO:0000256" key="4">
    <source>
        <dbReference type="ARBA" id="ARBA00022840"/>
    </source>
</evidence>
<dbReference type="EMBL" id="SOKU01000243">
    <property type="protein sequence ID" value="TES85220.1"/>
    <property type="molecule type" value="Genomic_DNA"/>
</dbReference>
<name>A0A523QI62_UNCAE</name>
<sequence>MLKIDSISVRYGNVEALHNLSLEVREGEMVTLIGANGAGKTTTLKTLSGLLRPYSGRIEYMGRRIDGLSPAEIVKAGISQCPEGRMMWPEMTVLENLEMGAYVRRDKKKIKEDLERVYAHFPILKERSRQLAGSLSGGEQQMLSMGRALMSRPKLFLLDEPSLGLAPLLVQKTASIIKEIHQEGTTILLVEQNARAALEYSSRA</sequence>
<proteinExistence type="inferred from homology"/>
<organism evidence="7 8">
    <name type="scientific">Aerophobetes bacterium</name>
    <dbReference type="NCBI Taxonomy" id="2030807"/>
    <lineage>
        <taxon>Bacteria</taxon>
        <taxon>Candidatus Aerophobota</taxon>
    </lineage>
</organism>
<dbReference type="Proteomes" id="UP000320781">
    <property type="component" value="Unassembled WGS sequence"/>
</dbReference>
<evidence type="ECO:0000256" key="2">
    <source>
        <dbReference type="ARBA" id="ARBA00022448"/>
    </source>
</evidence>
<dbReference type="SMART" id="SM00382">
    <property type="entry name" value="AAA"/>
    <property type="match status" value="1"/>
</dbReference>
<dbReference type="GO" id="GO:0005524">
    <property type="term" value="F:ATP binding"/>
    <property type="evidence" value="ECO:0007669"/>
    <property type="project" value="UniProtKB-KW"/>
</dbReference>
<protein>
    <submittedName>
        <fullName evidence="7">ABC transporter ATP-binding protein</fullName>
    </submittedName>
</protein>
<evidence type="ECO:0000259" key="6">
    <source>
        <dbReference type="PROSITE" id="PS50893"/>
    </source>
</evidence>
<evidence type="ECO:0000256" key="5">
    <source>
        <dbReference type="ARBA" id="ARBA00022970"/>
    </source>
</evidence>
<dbReference type="GO" id="GO:0016887">
    <property type="term" value="F:ATP hydrolysis activity"/>
    <property type="evidence" value="ECO:0007669"/>
    <property type="project" value="InterPro"/>
</dbReference>
<dbReference type="Pfam" id="PF00005">
    <property type="entry name" value="ABC_tran"/>
    <property type="match status" value="1"/>
</dbReference>
<feature type="non-terminal residue" evidence="7">
    <location>
        <position position="204"/>
    </location>
</feature>
<comment type="similarity">
    <text evidence="1">Belongs to the ABC transporter superfamily.</text>
</comment>
<dbReference type="PROSITE" id="PS50893">
    <property type="entry name" value="ABC_TRANSPORTER_2"/>
    <property type="match status" value="1"/>
</dbReference>
<evidence type="ECO:0000313" key="8">
    <source>
        <dbReference type="Proteomes" id="UP000320781"/>
    </source>
</evidence>
<dbReference type="CDD" id="cd03224">
    <property type="entry name" value="ABC_TM1139_LivF_branched"/>
    <property type="match status" value="1"/>
</dbReference>
<dbReference type="InterPro" id="IPR052156">
    <property type="entry name" value="BCAA_Transport_ATP-bd_LivF"/>
</dbReference>
<dbReference type="GO" id="GO:0015807">
    <property type="term" value="P:L-amino acid transport"/>
    <property type="evidence" value="ECO:0007669"/>
    <property type="project" value="TreeGrafter"/>
</dbReference>
<comment type="caution">
    <text evidence="7">The sequence shown here is derived from an EMBL/GenBank/DDBJ whole genome shotgun (WGS) entry which is preliminary data.</text>
</comment>
<dbReference type="AlphaFoldDB" id="A0A523QI62"/>
<dbReference type="PANTHER" id="PTHR43820:SF4">
    <property type="entry name" value="HIGH-AFFINITY BRANCHED-CHAIN AMINO ACID TRANSPORT ATP-BINDING PROTEIN LIVF"/>
    <property type="match status" value="1"/>
</dbReference>
<dbReference type="InterPro" id="IPR003439">
    <property type="entry name" value="ABC_transporter-like_ATP-bd"/>
</dbReference>
<evidence type="ECO:0000313" key="7">
    <source>
        <dbReference type="EMBL" id="TES85220.1"/>
    </source>
</evidence>
<feature type="domain" description="ABC transporter" evidence="6">
    <location>
        <begin position="2"/>
        <end position="204"/>
    </location>
</feature>
<keyword evidence="5" id="KW-0029">Amino-acid transport</keyword>
<dbReference type="PANTHER" id="PTHR43820">
    <property type="entry name" value="HIGH-AFFINITY BRANCHED-CHAIN AMINO ACID TRANSPORT ATP-BINDING PROTEIN LIVF"/>
    <property type="match status" value="1"/>
</dbReference>